<dbReference type="CTD" id="68918230"/>
<evidence type="ECO:0000313" key="2">
    <source>
        <dbReference type="EMBL" id="CAS01198.1"/>
    </source>
</evidence>
<feature type="signal peptide" evidence="1">
    <location>
        <begin position="1"/>
        <end position="19"/>
    </location>
</feature>
<dbReference type="HOGENOM" id="CLU_1817489_0_0_1"/>
<evidence type="ECO:0000313" key="4">
    <source>
        <dbReference type="WormBase" id="CBG26759"/>
    </source>
</evidence>
<dbReference type="GeneID" id="68918230"/>
<dbReference type="Proteomes" id="UP000008549">
    <property type="component" value="Unassembled WGS sequence"/>
</dbReference>
<feature type="chain" id="PRO_5002844142" evidence="1">
    <location>
        <begin position="20"/>
        <end position="142"/>
    </location>
</feature>
<evidence type="ECO:0000256" key="1">
    <source>
        <dbReference type="SAM" id="SignalP"/>
    </source>
</evidence>
<dbReference type="RefSeq" id="XP_045100755.1">
    <property type="nucleotide sequence ID" value="XM_045240866.1"/>
</dbReference>
<dbReference type="WormBase" id="CBG26759">
    <property type="protein sequence ID" value="CBP31353"/>
    <property type="gene ID" value="WBGene00088173"/>
</dbReference>
<organism evidence="2 3">
    <name type="scientific">Caenorhabditis briggsae</name>
    <dbReference type="NCBI Taxonomy" id="6238"/>
    <lineage>
        <taxon>Eukaryota</taxon>
        <taxon>Metazoa</taxon>
        <taxon>Ecdysozoa</taxon>
        <taxon>Nematoda</taxon>
        <taxon>Chromadorea</taxon>
        <taxon>Rhabditida</taxon>
        <taxon>Rhabditina</taxon>
        <taxon>Rhabditomorpha</taxon>
        <taxon>Rhabditoidea</taxon>
        <taxon>Rhabditidae</taxon>
        <taxon>Peloderinae</taxon>
        <taxon>Caenorhabditis</taxon>
    </lineage>
</organism>
<proteinExistence type="predicted"/>
<keyword evidence="3" id="KW-1185">Reference proteome</keyword>
<name>B6IED4_CAEBR</name>
<keyword evidence="1" id="KW-0732">Signal</keyword>
<dbReference type="AlphaFoldDB" id="B6IED4"/>
<gene>
    <name evidence="2 4" type="ORF">CBG26759</name>
    <name evidence="2" type="ORF">CBG_26759</name>
</gene>
<reference evidence="2 3" key="1">
    <citation type="journal article" date="2003" name="PLoS Biol.">
        <title>The genome sequence of Caenorhabditis briggsae: a platform for comparative genomics.</title>
        <authorList>
            <person name="Stein L.D."/>
            <person name="Bao Z."/>
            <person name="Blasiar D."/>
            <person name="Blumenthal T."/>
            <person name="Brent M.R."/>
            <person name="Chen N."/>
            <person name="Chinwalla A."/>
            <person name="Clarke L."/>
            <person name="Clee C."/>
            <person name="Coghlan A."/>
            <person name="Coulson A."/>
            <person name="D'Eustachio P."/>
            <person name="Fitch D.H."/>
            <person name="Fulton L.A."/>
            <person name="Fulton R.E."/>
            <person name="Griffiths-Jones S."/>
            <person name="Harris T.W."/>
            <person name="Hillier L.W."/>
            <person name="Kamath R."/>
            <person name="Kuwabara P.E."/>
            <person name="Mardis E.R."/>
            <person name="Marra M.A."/>
            <person name="Miner T.L."/>
            <person name="Minx P."/>
            <person name="Mullikin J.C."/>
            <person name="Plumb R.W."/>
            <person name="Rogers J."/>
            <person name="Schein J.E."/>
            <person name="Sohrmann M."/>
            <person name="Spieth J."/>
            <person name="Stajich J.E."/>
            <person name="Wei C."/>
            <person name="Willey D."/>
            <person name="Wilson R.K."/>
            <person name="Durbin R."/>
            <person name="Waterston R.H."/>
        </authorList>
    </citation>
    <scope>NUCLEOTIDE SEQUENCE [LARGE SCALE GENOMIC DNA]</scope>
    <source>
        <strain evidence="2 3">AF16</strain>
    </source>
</reference>
<accession>B6IED4</accession>
<dbReference type="KEGG" id="cbr:CBG_26759"/>
<reference evidence="2 3" key="2">
    <citation type="journal article" date="2011" name="PLoS Genet.">
        <title>Caenorhabditis briggsae recombinant inbred line genotypes reveal inter-strain incompatibility and the evolution of recombination.</title>
        <authorList>
            <person name="Ross J.A."/>
            <person name="Koboldt D.C."/>
            <person name="Staisch J.E."/>
            <person name="Chamberlin H.M."/>
            <person name="Gupta B.P."/>
            <person name="Miller R.D."/>
            <person name="Baird S.E."/>
            <person name="Haag E.S."/>
        </authorList>
    </citation>
    <scope>NUCLEOTIDE SEQUENCE [LARGE SCALE GENOMIC DNA]</scope>
    <source>
        <strain evidence="2 3">AF16</strain>
    </source>
</reference>
<evidence type="ECO:0000313" key="3">
    <source>
        <dbReference type="Proteomes" id="UP000008549"/>
    </source>
</evidence>
<sequence>MRPWFLLLLFIVAFSIANAQNEEYRKMTMWIIERQLFWLKVAIKENNYPQIVRLFNFKGAENVTGVIEEYKNVEFHVKTLEFRSTIRKNLIEGYLNTVNLLTKERRQYAVFLQRSAKSTTDWQIWMRLMSGPLDRTTPSPKI</sequence>
<dbReference type="EMBL" id="HE601058">
    <property type="protein sequence ID" value="CAS01198.1"/>
    <property type="molecule type" value="Genomic_DNA"/>
</dbReference>
<protein>
    <submittedName>
        <fullName evidence="2">Protein CBG26759</fullName>
    </submittedName>
</protein>